<reference evidence="2" key="1">
    <citation type="journal article" date="2018" name="BMC Genomics">
        <title>Genomic insights into host adaptation between the wheat stripe rust pathogen (Puccinia striiformis f. sp. tritici) and the barley stripe rust pathogen (Puccinia striiformis f. sp. hordei).</title>
        <authorList>
            <person name="Xia C."/>
            <person name="Wang M."/>
            <person name="Yin C."/>
            <person name="Cornejo O.E."/>
            <person name="Hulbert S.H."/>
            <person name="Chen X."/>
        </authorList>
    </citation>
    <scope>NUCLEOTIDE SEQUENCE [LARGE SCALE GENOMIC DNA]</scope>
    <source>
        <strain evidence="2">93-210</strain>
    </source>
</reference>
<evidence type="ECO:0000313" key="2">
    <source>
        <dbReference type="Proteomes" id="UP001060170"/>
    </source>
</evidence>
<dbReference type="Proteomes" id="UP001060170">
    <property type="component" value="Chromosome 1"/>
</dbReference>
<gene>
    <name evidence="1" type="ORF">MJO28_000338</name>
</gene>
<evidence type="ECO:0000313" key="1">
    <source>
        <dbReference type="EMBL" id="KAI7962244.1"/>
    </source>
</evidence>
<accession>A0ACC0EYV3</accession>
<proteinExistence type="predicted"/>
<sequence>MSATAPSAAHQSEPVAHLHPRFCQRSSSSISHNVQGQDFHSTSTLDLCDDPYASTRSNLRSPTNSPAAGCVRTTLRKGSSTDLRKTPRT</sequence>
<reference evidence="2" key="2">
    <citation type="journal article" date="2018" name="Mol. Plant Microbe Interact.">
        <title>Genome sequence resources for the wheat stripe rust pathogen (Puccinia striiformis f. sp. tritici) and the barley stripe rust pathogen (Puccinia striiformis f. sp. hordei).</title>
        <authorList>
            <person name="Xia C."/>
            <person name="Wang M."/>
            <person name="Yin C."/>
            <person name="Cornejo O.E."/>
            <person name="Hulbert S.H."/>
            <person name="Chen X."/>
        </authorList>
    </citation>
    <scope>NUCLEOTIDE SEQUENCE [LARGE SCALE GENOMIC DNA]</scope>
    <source>
        <strain evidence="2">93-210</strain>
    </source>
</reference>
<protein>
    <submittedName>
        <fullName evidence="1">Uncharacterized protein</fullName>
    </submittedName>
</protein>
<comment type="caution">
    <text evidence="1">The sequence shown here is derived from an EMBL/GenBank/DDBJ whole genome shotgun (WGS) entry which is preliminary data.</text>
</comment>
<name>A0ACC0EYV3_9BASI</name>
<dbReference type="EMBL" id="CM045865">
    <property type="protein sequence ID" value="KAI7962244.1"/>
    <property type="molecule type" value="Genomic_DNA"/>
</dbReference>
<organism evidence="1 2">
    <name type="scientific">Puccinia striiformis f. sp. tritici</name>
    <dbReference type="NCBI Taxonomy" id="168172"/>
    <lineage>
        <taxon>Eukaryota</taxon>
        <taxon>Fungi</taxon>
        <taxon>Dikarya</taxon>
        <taxon>Basidiomycota</taxon>
        <taxon>Pucciniomycotina</taxon>
        <taxon>Pucciniomycetes</taxon>
        <taxon>Pucciniales</taxon>
        <taxon>Pucciniaceae</taxon>
        <taxon>Puccinia</taxon>
    </lineage>
</organism>
<reference evidence="1 2" key="3">
    <citation type="journal article" date="2022" name="Microbiol. Spectr.">
        <title>Folding features and dynamics of 3D genome architecture in plant fungal pathogens.</title>
        <authorList>
            <person name="Xia C."/>
        </authorList>
    </citation>
    <scope>NUCLEOTIDE SEQUENCE [LARGE SCALE GENOMIC DNA]</scope>
    <source>
        <strain evidence="1 2">93-210</strain>
    </source>
</reference>
<keyword evidence="2" id="KW-1185">Reference proteome</keyword>